<organism evidence="5 6">
    <name type="scientific">Phoenix dactylifera</name>
    <name type="common">Date palm</name>
    <dbReference type="NCBI Taxonomy" id="42345"/>
    <lineage>
        <taxon>Eukaryota</taxon>
        <taxon>Viridiplantae</taxon>
        <taxon>Streptophyta</taxon>
        <taxon>Embryophyta</taxon>
        <taxon>Tracheophyta</taxon>
        <taxon>Spermatophyta</taxon>
        <taxon>Magnoliopsida</taxon>
        <taxon>Liliopsida</taxon>
        <taxon>Arecaceae</taxon>
        <taxon>Coryphoideae</taxon>
        <taxon>Phoeniceae</taxon>
        <taxon>Phoenix</taxon>
    </lineage>
</organism>
<keyword evidence="3" id="KW-0809">Transit peptide</keyword>
<keyword evidence="2" id="KW-0934">Plastid</keyword>
<dbReference type="AlphaFoldDB" id="A0A8B8ZZ35"/>
<keyword evidence="5" id="KW-1185">Reference proteome</keyword>
<evidence type="ECO:0000256" key="2">
    <source>
        <dbReference type="ARBA" id="ARBA00022640"/>
    </source>
</evidence>
<proteinExistence type="predicted"/>
<feature type="domain" description="Plastid lipid-associated protein/fibrillin conserved" evidence="4">
    <location>
        <begin position="103"/>
        <end position="213"/>
    </location>
</feature>
<dbReference type="RefSeq" id="XP_038976544.1">
    <property type="nucleotide sequence ID" value="XM_039120616.1"/>
</dbReference>
<dbReference type="InterPro" id="IPR039633">
    <property type="entry name" value="PAP"/>
</dbReference>
<evidence type="ECO:0000256" key="3">
    <source>
        <dbReference type="ARBA" id="ARBA00022946"/>
    </source>
</evidence>
<dbReference type="PANTHER" id="PTHR31906">
    <property type="entry name" value="PLASTID-LIPID-ASSOCIATED PROTEIN 4, CHLOROPLASTIC-RELATED"/>
    <property type="match status" value="1"/>
</dbReference>
<sequence length="388" mass="43368">MAAGAVTLGLPLPSYRLSTPFPPSAPRPRNLFPKAHRRRPYLRPISSSLLEGEQQLSFTEPEAVLLESLLGIQGRGRAASPQQLQDVERAVQTLESLQGLPEPRTFVGVDFFKIFQEVYLRTDDPRVSNIVKFSDAIGELKVEAAAKIKDRRRILFQFDRAAFCFKFLPFKVPYPVPFRLLGDEAKGWLDTTYLSHNGNIRISRGNKGTTFVLQKETEPRQRLLSAISGGTGVTEVIDELVSLNPEEVADVSVTMEGEWQLLWASQMKNESWSSIAANGLKGLQIVTVDGRLENLVDPFPGFKISANGNLIRISNSNMYIVTMKDGAVSVGTLKFPLDIKSEFRMELLQNFFVQNTKASLLLAYEKESRIINLRSWSATVACAAWDRC</sequence>
<evidence type="ECO:0000259" key="4">
    <source>
        <dbReference type="Pfam" id="PF04755"/>
    </source>
</evidence>
<protein>
    <submittedName>
        <fullName evidence="6">Probable plastid-lipid-associated protein 12, chloroplastic isoform X5</fullName>
    </submittedName>
</protein>
<comment type="subcellular location">
    <subcellularLocation>
        <location evidence="1">Plastid</location>
    </subcellularLocation>
</comment>
<name>A0A8B8ZZ35_PHODC</name>
<accession>A0A8B8ZZ35</accession>
<dbReference type="InterPro" id="IPR006843">
    <property type="entry name" value="PAP/fibrillin_dom"/>
</dbReference>
<dbReference type="Pfam" id="PF04755">
    <property type="entry name" value="PAP_fibrillin"/>
    <property type="match status" value="1"/>
</dbReference>
<dbReference type="GeneID" id="103710538"/>
<evidence type="ECO:0000313" key="6">
    <source>
        <dbReference type="RefSeq" id="XP_038976544.1"/>
    </source>
</evidence>
<dbReference type="GO" id="GO:0009536">
    <property type="term" value="C:plastid"/>
    <property type="evidence" value="ECO:0007669"/>
    <property type="project" value="UniProtKB-SubCell"/>
</dbReference>
<gene>
    <name evidence="6" type="primary">LOC103710538</name>
</gene>
<reference evidence="6" key="1">
    <citation type="submission" date="2025-08" db="UniProtKB">
        <authorList>
            <consortium name="RefSeq"/>
        </authorList>
    </citation>
    <scope>IDENTIFICATION</scope>
    <source>
        <tissue evidence="6">Young leaves</tissue>
    </source>
</reference>
<evidence type="ECO:0000256" key="1">
    <source>
        <dbReference type="ARBA" id="ARBA00004474"/>
    </source>
</evidence>
<evidence type="ECO:0000313" key="5">
    <source>
        <dbReference type="Proteomes" id="UP000228380"/>
    </source>
</evidence>
<dbReference type="Proteomes" id="UP000228380">
    <property type="component" value="Unplaced"/>
</dbReference>